<evidence type="ECO:0000256" key="1">
    <source>
        <dbReference type="ARBA" id="ARBA00005432"/>
    </source>
</evidence>
<dbReference type="InterPro" id="IPR036424">
    <property type="entry name" value="UPP_synth-like_sf"/>
</dbReference>
<gene>
    <name evidence="4" type="ORF">VNO77_02282</name>
</gene>
<dbReference type="AlphaFoldDB" id="A0AAN9MXN1"/>
<dbReference type="SUPFAM" id="SSF64005">
    <property type="entry name" value="Undecaprenyl diphosphate synthase"/>
    <property type="match status" value="2"/>
</dbReference>
<dbReference type="PROSITE" id="PS01066">
    <property type="entry name" value="UPP_SYNTHASE"/>
    <property type="match status" value="1"/>
</dbReference>
<sequence>MNTSTQKRTGEITSHLLGGLCCYLRRCIFSILSVGPVPNHIAFIMDGNRRYAKKRNMAEGDGHKAGFTTLMSIMRYCYELGVKYVTVYAFSIDNFKRKPKEVQSLMEMMREKIEEMLQQESLINEYGVRLHFIGDIQLLTEPVRAAVEKAMRVTAHNNHRVLLICVAYTSRHEIVHAVQECCKEKWIEVQASKETKVTNGAFARTEVGQKVNGFDLLFRDSCKDYLNAAKACSSVPEGVEGAGEKDGVFEHNVGKHSRNYCEAEITSCNELDEMTEERKYKQGEVPFIKLVDIEKHMYMAVAPDPDILIRTSGEARLSNFLLWQTSTCPLYAPTALWPEIGLRHLVWAILNFQRHRFYLEKKKKQF</sequence>
<accession>A0AAN9MXN1</accession>
<dbReference type="GO" id="GO:0016094">
    <property type="term" value="P:polyprenol biosynthetic process"/>
    <property type="evidence" value="ECO:0007669"/>
    <property type="project" value="TreeGrafter"/>
</dbReference>
<dbReference type="PANTHER" id="PTHR10291:SF43">
    <property type="entry name" value="DEHYDRODOLICHYL DIPHOSPHATE SYNTHASE COMPLEX SUBUNIT DHDDS"/>
    <property type="match status" value="1"/>
</dbReference>
<comment type="similarity">
    <text evidence="1 3">Belongs to the UPP synthase family.</text>
</comment>
<dbReference type="InterPro" id="IPR018520">
    <property type="entry name" value="UPP_synth-like_CS"/>
</dbReference>
<dbReference type="HAMAP" id="MF_01139">
    <property type="entry name" value="ISPT"/>
    <property type="match status" value="1"/>
</dbReference>
<dbReference type="CDD" id="cd00475">
    <property type="entry name" value="Cis_IPPS"/>
    <property type="match status" value="1"/>
</dbReference>
<comment type="caution">
    <text evidence="4">The sequence shown here is derived from an EMBL/GenBank/DDBJ whole genome shotgun (WGS) entry which is preliminary data.</text>
</comment>
<keyword evidence="2 3" id="KW-0808">Transferase</keyword>
<dbReference type="GO" id="GO:0005783">
    <property type="term" value="C:endoplasmic reticulum"/>
    <property type="evidence" value="ECO:0007669"/>
    <property type="project" value="TreeGrafter"/>
</dbReference>
<evidence type="ECO:0000313" key="4">
    <source>
        <dbReference type="EMBL" id="KAK7360298.1"/>
    </source>
</evidence>
<dbReference type="Pfam" id="PF01255">
    <property type="entry name" value="Prenyltransf"/>
    <property type="match status" value="2"/>
</dbReference>
<dbReference type="EC" id="2.5.1.-" evidence="3"/>
<dbReference type="Gene3D" id="3.40.1180.10">
    <property type="entry name" value="Decaprenyl diphosphate synthase-like"/>
    <property type="match status" value="2"/>
</dbReference>
<dbReference type="EMBL" id="JAYMYQ010000001">
    <property type="protein sequence ID" value="KAK7360298.1"/>
    <property type="molecule type" value="Genomic_DNA"/>
</dbReference>
<name>A0AAN9MXN1_CANGL</name>
<dbReference type="Proteomes" id="UP001367508">
    <property type="component" value="Unassembled WGS sequence"/>
</dbReference>
<dbReference type="InterPro" id="IPR001441">
    <property type="entry name" value="UPP_synth-like"/>
</dbReference>
<evidence type="ECO:0000256" key="2">
    <source>
        <dbReference type="ARBA" id="ARBA00022679"/>
    </source>
</evidence>
<keyword evidence="5" id="KW-1185">Reference proteome</keyword>
<organism evidence="4 5">
    <name type="scientific">Canavalia gladiata</name>
    <name type="common">Sword bean</name>
    <name type="synonym">Dolichos gladiatus</name>
    <dbReference type="NCBI Taxonomy" id="3824"/>
    <lineage>
        <taxon>Eukaryota</taxon>
        <taxon>Viridiplantae</taxon>
        <taxon>Streptophyta</taxon>
        <taxon>Embryophyta</taxon>
        <taxon>Tracheophyta</taxon>
        <taxon>Spermatophyta</taxon>
        <taxon>Magnoliopsida</taxon>
        <taxon>eudicotyledons</taxon>
        <taxon>Gunneridae</taxon>
        <taxon>Pentapetalae</taxon>
        <taxon>rosids</taxon>
        <taxon>fabids</taxon>
        <taxon>Fabales</taxon>
        <taxon>Fabaceae</taxon>
        <taxon>Papilionoideae</taxon>
        <taxon>50 kb inversion clade</taxon>
        <taxon>NPAAA clade</taxon>
        <taxon>indigoferoid/millettioid clade</taxon>
        <taxon>Phaseoleae</taxon>
        <taxon>Canavalia</taxon>
    </lineage>
</organism>
<evidence type="ECO:0000256" key="3">
    <source>
        <dbReference type="RuleBase" id="RU363018"/>
    </source>
</evidence>
<dbReference type="PANTHER" id="PTHR10291">
    <property type="entry name" value="DEHYDRODOLICHYL DIPHOSPHATE SYNTHASE FAMILY MEMBER"/>
    <property type="match status" value="1"/>
</dbReference>
<protein>
    <recommendedName>
        <fullName evidence="3">Alkyl transferase</fullName>
        <ecNumber evidence="3">2.5.1.-</ecNumber>
    </recommendedName>
</protein>
<dbReference type="NCBIfam" id="TIGR00055">
    <property type="entry name" value="uppS"/>
    <property type="match status" value="1"/>
</dbReference>
<evidence type="ECO:0000313" key="5">
    <source>
        <dbReference type="Proteomes" id="UP001367508"/>
    </source>
</evidence>
<dbReference type="GO" id="GO:0045547">
    <property type="term" value="F:ditrans,polycis-polyprenyl diphosphate synthase [(2E,6E)-farnesyl diphosphate specific] activity"/>
    <property type="evidence" value="ECO:0007669"/>
    <property type="project" value="TreeGrafter"/>
</dbReference>
<proteinExistence type="inferred from homology"/>
<reference evidence="4 5" key="1">
    <citation type="submission" date="2024-01" db="EMBL/GenBank/DDBJ databases">
        <title>The genomes of 5 underutilized Papilionoideae crops provide insights into root nodulation and disease resistanc.</title>
        <authorList>
            <person name="Jiang F."/>
        </authorList>
    </citation>
    <scope>NUCLEOTIDE SEQUENCE [LARGE SCALE GENOMIC DNA]</scope>
    <source>
        <strain evidence="4">LVBAO_FW01</strain>
        <tissue evidence="4">Leaves</tissue>
    </source>
</reference>